<comment type="subcellular location">
    <subcellularLocation>
        <location evidence="1">Cell membrane</location>
        <topology evidence="1">Multi-pass membrane protein</topology>
    </subcellularLocation>
</comment>
<evidence type="ECO:0000256" key="6">
    <source>
        <dbReference type="SAM" id="Phobius"/>
    </source>
</evidence>
<keyword evidence="5 6" id="KW-0472">Membrane</keyword>
<evidence type="ECO:0000313" key="9">
    <source>
        <dbReference type="Proteomes" id="UP000094893"/>
    </source>
</evidence>
<evidence type="ECO:0000256" key="4">
    <source>
        <dbReference type="ARBA" id="ARBA00022989"/>
    </source>
</evidence>
<dbReference type="Proteomes" id="UP000095008">
    <property type="component" value="Unassembled WGS sequence"/>
</dbReference>
<dbReference type="Pfam" id="PF06146">
    <property type="entry name" value="PsiE"/>
    <property type="match status" value="1"/>
</dbReference>
<organism evidence="7 9">
    <name type="scientific">Acidithiobacillus thiooxidans</name>
    <name type="common">Thiobacillus thiooxidans</name>
    <dbReference type="NCBI Taxonomy" id="930"/>
    <lineage>
        <taxon>Bacteria</taxon>
        <taxon>Pseudomonadati</taxon>
        <taxon>Pseudomonadota</taxon>
        <taxon>Acidithiobacillia</taxon>
        <taxon>Acidithiobacillales</taxon>
        <taxon>Acidithiobacillaceae</taxon>
        <taxon>Acidithiobacillus</taxon>
    </lineage>
</organism>
<dbReference type="STRING" id="930.GCA_002079865_01314"/>
<accession>A0A1C2J5C0</accession>
<evidence type="ECO:0000256" key="2">
    <source>
        <dbReference type="ARBA" id="ARBA00022475"/>
    </source>
</evidence>
<evidence type="ECO:0000256" key="1">
    <source>
        <dbReference type="ARBA" id="ARBA00004651"/>
    </source>
</evidence>
<gene>
    <name evidence="8" type="ORF">A6M23_05365</name>
    <name evidence="7" type="ORF">A6P07_17625</name>
</gene>
<evidence type="ECO:0000256" key="3">
    <source>
        <dbReference type="ARBA" id="ARBA00022692"/>
    </source>
</evidence>
<keyword evidence="2" id="KW-1003">Cell membrane</keyword>
<dbReference type="EMBL" id="LWRY01000035">
    <property type="protein sequence ID" value="OCX74663.1"/>
    <property type="molecule type" value="Genomic_DNA"/>
</dbReference>
<dbReference type="InterPro" id="IPR020948">
    <property type="entry name" value="P_starv_induced_PsiE-like"/>
</dbReference>
<dbReference type="GO" id="GO:0005886">
    <property type="term" value="C:plasma membrane"/>
    <property type="evidence" value="ECO:0007669"/>
    <property type="project" value="UniProtKB-SubCell"/>
</dbReference>
<evidence type="ECO:0000313" key="10">
    <source>
        <dbReference type="Proteomes" id="UP000095008"/>
    </source>
</evidence>
<reference evidence="7 9" key="1">
    <citation type="journal article" date="2016" name="Int. J. Mol. Sci.">
        <title>Comparative genomics of the extreme acidophile Acidithiobacillus thiooxidans reveals intraspecific divergence and niche adaptation.</title>
        <authorList>
            <person name="Zhang X."/>
            <person name="Feng X."/>
            <person name="Tao J."/>
            <person name="Ma L."/>
            <person name="Xiao Y."/>
            <person name="Liang Y."/>
            <person name="Liu X."/>
            <person name="Yin H."/>
        </authorList>
    </citation>
    <scope>NUCLEOTIDE SEQUENCE [LARGE SCALE GENOMIC DNA]</scope>
    <source>
        <strain evidence="7 9">A02</strain>
        <strain evidence="8">DXS-W</strain>
    </source>
</reference>
<protein>
    <recommendedName>
        <fullName evidence="11">Phosphate-starvation-inducible E-like protein</fullName>
    </recommendedName>
</protein>
<dbReference type="AlphaFoldDB" id="A0A1C2J5C0"/>
<evidence type="ECO:0000313" key="8">
    <source>
        <dbReference type="EMBL" id="OCX74663.1"/>
    </source>
</evidence>
<keyword evidence="4 6" id="KW-1133">Transmembrane helix</keyword>
<comment type="caution">
    <text evidence="7">The sequence shown here is derived from an EMBL/GenBank/DDBJ whole genome shotgun (WGS) entry which is preliminary data.</text>
</comment>
<feature type="transmembrane region" description="Helical" evidence="6">
    <location>
        <begin position="49"/>
        <end position="71"/>
    </location>
</feature>
<keyword evidence="3 6" id="KW-0812">Transmembrane</keyword>
<dbReference type="eggNOG" id="COG3431">
    <property type="taxonomic scope" value="Bacteria"/>
</dbReference>
<proteinExistence type="predicted"/>
<feature type="transmembrane region" description="Helical" evidence="6">
    <location>
        <begin position="16"/>
        <end position="37"/>
    </location>
</feature>
<dbReference type="EMBL" id="LWSA01000282">
    <property type="protein sequence ID" value="OCX68763.1"/>
    <property type="molecule type" value="Genomic_DNA"/>
</dbReference>
<evidence type="ECO:0000256" key="5">
    <source>
        <dbReference type="ARBA" id="ARBA00023136"/>
    </source>
</evidence>
<evidence type="ECO:0008006" key="11">
    <source>
        <dbReference type="Google" id="ProtNLM"/>
    </source>
</evidence>
<name>A0A1C2J5C0_ACITH</name>
<sequence>MMLNDGFNGVLRMLNYTLHLFIAVALAAASVLIMIQFSHDVVDAFREHILAAGFLHALGTLFIVWVLSALISAEITFMRSGIFHVEVFFEVAMITLLRQLILIPVKGGGETIPQDDLIFYAMISGALLATGIAYFLVARSRLGTDRKAP</sequence>
<feature type="transmembrane region" description="Helical" evidence="6">
    <location>
        <begin position="117"/>
        <end position="137"/>
    </location>
</feature>
<keyword evidence="10" id="KW-1185">Reference proteome</keyword>
<evidence type="ECO:0000313" key="7">
    <source>
        <dbReference type="EMBL" id="OCX68763.1"/>
    </source>
</evidence>
<dbReference type="Proteomes" id="UP000094893">
    <property type="component" value="Unassembled WGS sequence"/>
</dbReference>
<feature type="transmembrane region" description="Helical" evidence="6">
    <location>
        <begin position="83"/>
        <end position="105"/>
    </location>
</feature>